<dbReference type="VEuPathDB" id="HostDB:ENSMMUG00000055664"/>
<feature type="compositionally biased region" description="Basic and acidic residues" evidence="1">
    <location>
        <begin position="19"/>
        <end position="35"/>
    </location>
</feature>
<reference evidence="3" key="1">
    <citation type="journal article" date="2007" name="Science">
        <title>Evolutionary and biomedical insights from the rhesus macaque genome.</title>
        <authorList>
            <person name="Gibbs R.A."/>
            <person name="Rogers J."/>
            <person name="Katze M.G."/>
            <person name="Bumgarner R."/>
            <person name="Weinstock G.M."/>
            <person name="Mardis E.R."/>
            <person name="Remington K.A."/>
            <person name="Strausberg R.L."/>
            <person name="Venter J.C."/>
            <person name="Wilson R.K."/>
            <person name="Batzer M.A."/>
            <person name="Bustamante C.D."/>
            <person name="Eichler E.E."/>
            <person name="Hahn M.W."/>
            <person name="Hardison R.C."/>
            <person name="Makova K.D."/>
            <person name="Miller W."/>
            <person name="Milosavljevic A."/>
            <person name="Palermo R.E."/>
            <person name="Siepel A."/>
            <person name="Sikela J.M."/>
            <person name="Attaway T."/>
            <person name="Bell S."/>
            <person name="Bernard K.E."/>
            <person name="Buhay C.J."/>
            <person name="Chandrabose M.N."/>
            <person name="Dao M."/>
            <person name="Davis C."/>
            <person name="Delehaunty K.D."/>
            <person name="Ding Y."/>
            <person name="Dinh H.H."/>
            <person name="Dugan-Rocha S."/>
            <person name="Fulton L.A."/>
            <person name="Gabisi R.A."/>
            <person name="Garner T.T."/>
            <person name="Godfrey J."/>
            <person name="Hawes A.C."/>
            <person name="Hernandez J."/>
            <person name="Hines S."/>
            <person name="Holder M."/>
            <person name="Hume J."/>
            <person name="Jhangiani S.N."/>
            <person name="Joshi V."/>
            <person name="Khan Z.M."/>
            <person name="Kirkness E.F."/>
            <person name="Cree A."/>
            <person name="Fowler R.G."/>
            <person name="Lee S."/>
            <person name="Lewis L.R."/>
            <person name="Li Z."/>
            <person name="Liu Y.-S."/>
            <person name="Moore S.M."/>
            <person name="Muzny D."/>
            <person name="Nazareth L.V."/>
            <person name="Ngo D.N."/>
            <person name="Okwuonu G.O."/>
            <person name="Pai G."/>
            <person name="Parker D."/>
            <person name="Paul H.A."/>
            <person name="Pfannkoch C."/>
            <person name="Pohl C.S."/>
            <person name="Rogers Y.-H.C."/>
            <person name="Ruiz S.J."/>
            <person name="Sabo A."/>
            <person name="Santibanez J."/>
            <person name="Schneider B.W."/>
            <person name="Smith S.M."/>
            <person name="Sodergren E."/>
            <person name="Svatek A.F."/>
            <person name="Utterback T.R."/>
            <person name="Vattathil S."/>
            <person name="Warren W."/>
            <person name="White C.S."/>
            <person name="Chinwalla A.T."/>
            <person name="Feng Y."/>
            <person name="Halpern A.L."/>
            <person name="Hillier L.W."/>
            <person name="Huang X."/>
            <person name="Minx P."/>
            <person name="Nelson J.O."/>
            <person name="Pepin K.H."/>
            <person name="Qin X."/>
            <person name="Sutton G.G."/>
            <person name="Venter E."/>
            <person name="Walenz B.P."/>
            <person name="Wallis J.W."/>
            <person name="Worley K.C."/>
            <person name="Yang S.-P."/>
            <person name="Jones S.M."/>
            <person name="Marra M.A."/>
            <person name="Rocchi M."/>
            <person name="Schein J.E."/>
            <person name="Baertsch R."/>
            <person name="Clarke L."/>
            <person name="Csuros M."/>
            <person name="Glasscock J."/>
            <person name="Harris R.A."/>
            <person name="Havlak P."/>
            <person name="Jackson A.R."/>
            <person name="Jiang H."/>
            <person name="Liu Y."/>
            <person name="Messina D.N."/>
            <person name="Shen Y."/>
            <person name="Song H.X.-Z."/>
            <person name="Wylie T."/>
            <person name="Zhang L."/>
            <person name="Birney E."/>
            <person name="Han K."/>
            <person name="Konkel M.K."/>
            <person name="Lee J."/>
            <person name="Smit A.F.A."/>
            <person name="Ullmer B."/>
            <person name="Wang H."/>
            <person name="Xing J."/>
            <person name="Burhans R."/>
            <person name="Cheng Z."/>
            <person name="Karro J.E."/>
            <person name="Ma J."/>
            <person name="Raney B."/>
            <person name="She X."/>
            <person name="Cox M.J."/>
            <person name="Demuth J.P."/>
            <person name="Dumas L.J."/>
            <person name="Han S.-G."/>
            <person name="Hopkins J."/>
            <person name="Karimpour-Fard A."/>
            <person name="Kim Y.H."/>
            <person name="Pollack J.R."/>
            <person name="Vinar T."/>
            <person name="Addo-Quaye C."/>
            <person name="Degenhardt J."/>
            <person name="Denby A."/>
            <person name="Hubisz M.J."/>
            <person name="Indap A."/>
            <person name="Kosiol C."/>
            <person name="Lahn B.T."/>
            <person name="Lawson H.A."/>
            <person name="Marklein A."/>
            <person name="Nielsen R."/>
            <person name="Vallender E.J."/>
            <person name="Clark A.G."/>
            <person name="Ferguson B."/>
            <person name="Hernandez R.D."/>
            <person name="Hirani K."/>
            <person name="Kehrer-Sawatzki H."/>
            <person name="Kolb J."/>
            <person name="Patil S."/>
            <person name="Pu L.-L."/>
            <person name="Ren Y."/>
            <person name="Smith D.G."/>
            <person name="Wheeler D.A."/>
            <person name="Schenck I."/>
            <person name="Ball E.V."/>
            <person name="Chen R."/>
            <person name="Cooper D.N."/>
            <person name="Giardine B."/>
            <person name="Hsu F."/>
            <person name="Kent W.J."/>
            <person name="Lesk A."/>
            <person name="Nelson D.L."/>
            <person name="O'brien W.E."/>
            <person name="Pruefer K."/>
            <person name="Stenson P.D."/>
            <person name="Wallace J.C."/>
            <person name="Ke H."/>
            <person name="Liu X.-M."/>
            <person name="Wang P."/>
            <person name="Xiang A.P."/>
            <person name="Yang F."/>
            <person name="Barber G.P."/>
            <person name="Haussler D."/>
            <person name="Karolchik D."/>
            <person name="Kern A.D."/>
            <person name="Kuhn R.M."/>
            <person name="Smith K.E."/>
            <person name="Zwieg A.S."/>
        </authorList>
    </citation>
    <scope>NUCLEOTIDE SEQUENCE [LARGE SCALE GENOMIC DNA]</scope>
    <source>
        <strain evidence="3">17573</strain>
    </source>
</reference>
<dbReference type="PANTHER" id="PTHR46254:SF7">
    <property type="entry name" value="PI4-KINASE N-TERMINAL DOMAIN-CONTAINING PROTEIN"/>
    <property type="match status" value="1"/>
</dbReference>
<dbReference type="AlphaFoldDB" id="A0A5F8ABL0"/>
<evidence type="ECO:0000313" key="3">
    <source>
        <dbReference type="Proteomes" id="UP000006718"/>
    </source>
</evidence>
<proteinExistence type="predicted"/>
<feature type="compositionally biased region" description="Basic and acidic residues" evidence="1">
    <location>
        <begin position="1"/>
        <end position="10"/>
    </location>
</feature>
<reference evidence="2" key="4">
    <citation type="submission" date="2025-09" db="UniProtKB">
        <authorList>
            <consortium name="Ensembl"/>
        </authorList>
    </citation>
    <scope>IDENTIFICATION</scope>
    <source>
        <strain evidence="2">17573</strain>
    </source>
</reference>
<feature type="region of interest" description="Disordered" evidence="1">
    <location>
        <begin position="1"/>
        <end position="41"/>
    </location>
</feature>
<sequence>MGCDSPKETSGKVWWSERLPGEVTHRRDDTEEQAPHRPPPTPTIFFFFFFFFETESRSVAQAGVQWPDLSSLQAPPPGFTPFSCLSLPSSWDYRRPPPRPASFLYFLVETGFHRVSQDGLDLLTS</sequence>
<evidence type="ECO:0000256" key="1">
    <source>
        <dbReference type="SAM" id="MobiDB-lite"/>
    </source>
</evidence>
<reference evidence="2" key="2">
    <citation type="submission" date="2019-01" db="EMBL/GenBank/DDBJ databases">
        <authorList>
            <person name="Graves T."/>
            <person name="Eichler E.E."/>
            <person name="Wilson R.K."/>
        </authorList>
    </citation>
    <scope>NUCLEOTIDE SEQUENCE [LARGE SCALE GENOMIC DNA]</scope>
    <source>
        <strain evidence="2">17573</strain>
    </source>
</reference>
<reference evidence="2" key="3">
    <citation type="submission" date="2025-08" db="UniProtKB">
        <authorList>
            <consortium name="Ensembl"/>
        </authorList>
    </citation>
    <scope>IDENTIFICATION</scope>
    <source>
        <strain evidence="2">17573</strain>
    </source>
</reference>
<dbReference type="Bgee" id="ENSMMUG00000055664">
    <property type="expression patterns" value="Expressed in liver and 6 other cell types or tissues"/>
</dbReference>
<dbReference type="GeneTree" id="ENSGT00940000165497"/>
<dbReference type="OMA" id="KVWWSER"/>
<dbReference type="InParanoid" id="A0A5F8ABL0"/>
<dbReference type="Ensembl" id="ENSMMUT00000087389.1">
    <property type="protein sequence ID" value="ENSMMUP00000075323.1"/>
    <property type="gene ID" value="ENSMMUG00000055664.1"/>
</dbReference>
<dbReference type="PRINTS" id="PR02045">
    <property type="entry name" value="F138DOMAIN"/>
</dbReference>
<organism evidence="2 3">
    <name type="scientific">Macaca mulatta</name>
    <name type="common">Rhesus macaque</name>
    <dbReference type="NCBI Taxonomy" id="9544"/>
    <lineage>
        <taxon>Eukaryota</taxon>
        <taxon>Metazoa</taxon>
        <taxon>Chordata</taxon>
        <taxon>Craniata</taxon>
        <taxon>Vertebrata</taxon>
        <taxon>Euteleostomi</taxon>
        <taxon>Mammalia</taxon>
        <taxon>Eutheria</taxon>
        <taxon>Euarchontoglires</taxon>
        <taxon>Primates</taxon>
        <taxon>Haplorrhini</taxon>
        <taxon>Catarrhini</taxon>
        <taxon>Cercopithecidae</taxon>
        <taxon>Cercopithecinae</taxon>
        <taxon>Macaca</taxon>
    </lineage>
</organism>
<accession>A0A5F8ABL0</accession>
<evidence type="ECO:0000313" key="2">
    <source>
        <dbReference type="Ensembl" id="ENSMMUP00000075323.1"/>
    </source>
</evidence>
<dbReference type="Proteomes" id="UP000006718">
    <property type="component" value="Chromosome 2"/>
</dbReference>
<protein>
    <submittedName>
        <fullName evidence="2">Uncharacterized protein</fullName>
    </submittedName>
</protein>
<name>A0A5F8ABL0_MACMU</name>
<dbReference type="PANTHER" id="PTHR46254">
    <property type="entry name" value="PROTEIN GVQW1-RELATED"/>
    <property type="match status" value="1"/>
</dbReference>
<keyword evidence="3" id="KW-1185">Reference proteome</keyword>